<organism evidence="3 4">
    <name type="scientific">Meloidogyne enterolobii</name>
    <name type="common">Root-knot nematode worm</name>
    <name type="synonym">Meloidogyne mayaguensis</name>
    <dbReference type="NCBI Taxonomy" id="390850"/>
    <lineage>
        <taxon>Eukaryota</taxon>
        <taxon>Metazoa</taxon>
        <taxon>Ecdysozoa</taxon>
        <taxon>Nematoda</taxon>
        <taxon>Chromadorea</taxon>
        <taxon>Rhabditida</taxon>
        <taxon>Tylenchina</taxon>
        <taxon>Tylenchomorpha</taxon>
        <taxon>Tylenchoidea</taxon>
        <taxon>Meloidogynidae</taxon>
        <taxon>Meloidogyninae</taxon>
        <taxon>Meloidogyne</taxon>
    </lineage>
</organism>
<sequence>MLTQTSQQSQQIVSTLENSTKHTNQQNIQQQSLQQDLSVPQNSNVLLAETNLNKKLEDNVLTVTKESILKNRRYFYQNKKIKKLKLPLRTQTLKKQLFKNKKINELENEKQKIKEKWEKEKGKEKLGEGLLEDVEINFDEEELEEGILEDDKGEKIKGKRKMEVEEEEEEEEEWDDDDDWDLTNLDYLDCCDEEDEEEEAKEDLRVKELVENEICKNPDNSLEWEELLNNFKKLEINLKKEKEKLNFNLTNQKSRFYREGN</sequence>
<proteinExistence type="predicted"/>
<gene>
    <name evidence="3" type="ORF">MENT_LOCUS8887</name>
</gene>
<dbReference type="AlphaFoldDB" id="A0A6V7U7Y5"/>
<accession>A0A6V7U7Y5</accession>
<keyword evidence="1" id="KW-0175">Coiled coil</keyword>
<feature type="region of interest" description="Disordered" evidence="2">
    <location>
        <begin position="158"/>
        <end position="178"/>
    </location>
</feature>
<feature type="coiled-coil region" evidence="1">
    <location>
        <begin position="96"/>
        <end position="123"/>
    </location>
</feature>
<evidence type="ECO:0000256" key="1">
    <source>
        <dbReference type="SAM" id="Coils"/>
    </source>
</evidence>
<dbReference type="EMBL" id="CAJEWN010000038">
    <property type="protein sequence ID" value="CAD2147164.1"/>
    <property type="molecule type" value="Genomic_DNA"/>
</dbReference>
<feature type="compositionally biased region" description="Acidic residues" evidence="2">
    <location>
        <begin position="164"/>
        <end position="178"/>
    </location>
</feature>
<reference evidence="3 4" key="1">
    <citation type="submission" date="2020-08" db="EMBL/GenBank/DDBJ databases">
        <authorList>
            <person name="Koutsovoulos G."/>
            <person name="Danchin GJ E."/>
        </authorList>
    </citation>
    <scope>NUCLEOTIDE SEQUENCE [LARGE SCALE GENOMIC DNA]</scope>
</reference>
<dbReference type="Proteomes" id="UP000580250">
    <property type="component" value="Unassembled WGS sequence"/>
</dbReference>
<protein>
    <submittedName>
        <fullName evidence="3">Uncharacterized protein</fullName>
    </submittedName>
</protein>
<evidence type="ECO:0000313" key="3">
    <source>
        <dbReference type="EMBL" id="CAD2147164.1"/>
    </source>
</evidence>
<comment type="caution">
    <text evidence="3">The sequence shown here is derived from an EMBL/GenBank/DDBJ whole genome shotgun (WGS) entry which is preliminary data.</text>
</comment>
<name>A0A6V7U7Y5_MELEN</name>
<evidence type="ECO:0000256" key="2">
    <source>
        <dbReference type="SAM" id="MobiDB-lite"/>
    </source>
</evidence>
<evidence type="ECO:0000313" key="4">
    <source>
        <dbReference type="Proteomes" id="UP000580250"/>
    </source>
</evidence>